<keyword evidence="2" id="KW-1185">Reference proteome</keyword>
<gene>
    <name evidence="1" type="ORF">ABU178_08775</name>
</gene>
<sequence>MKATVIAVGLLACQIAPAHSETEFQINCPGRPTMTVSRAAYGLSTLMWPQHHFQVAAGQKRTRLDDGDKIAITRFRNGDQLIANKNSGEIFFVYSGSEELLPCSRTEMRDNSVMPLERYDASQHDAS</sequence>
<reference evidence="1 2" key="1">
    <citation type="submission" date="2024-08" db="EMBL/GenBank/DDBJ databases">
        <title>Pantoea ronii - a newly identified human opportunistic pathogen.</title>
        <authorList>
            <person name="Keidar-Friedman D."/>
            <person name="Sorek N."/>
            <person name="Leshin-Carmel D."/>
            <person name="Tsur A."/>
            <person name="Amsalem M."/>
            <person name="Tolkach D."/>
            <person name="Brosh-Nissimov T."/>
        </authorList>
    </citation>
    <scope>NUCLEOTIDE SEQUENCE [LARGE SCALE GENOMIC DNA]</scope>
    <source>
        <strain evidence="1 2">AA23256</strain>
    </source>
</reference>
<evidence type="ECO:0000313" key="2">
    <source>
        <dbReference type="Proteomes" id="UP001611251"/>
    </source>
</evidence>
<name>A0ABW7PVD2_9GAMM</name>
<dbReference type="RefSeq" id="WP_397213897.1">
    <property type="nucleotide sequence ID" value="NZ_JBGFSN010000004.1"/>
</dbReference>
<accession>A0ABW7PVD2</accession>
<organism evidence="1 2">
    <name type="scientific">Pantoea osteomyelitidis</name>
    <dbReference type="NCBI Taxonomy" id="3230026"/>
    <lineage>
        <taxon>Bacteria</taxon>
        <taxon>Pseudomonadati</taxon>
        <taxon>Pseudomonadota</taxon>
        <taxon>Gammaproteobacteria</taxon>
        <taxon>Enterobacterales</taxon>
        <taxon>Erwiniaceae</taxon>
        <taxon>Pantoea</taxon>
    </lineage>
</organism>
<dbReference type="Proteomes" id="UP001611251">
    <property type="component" value="Unassembled WGS sequence"/>
</dbReference>
<evidence type="ECO:0008006" key="3">
    <source>
        <dbReference type="Google" id="ProtNLM"/>
    </source>
</evidence>
<comment type="caution">
    <text evidence="1">The sequence shown here is derived from an EMBL/GenBank/DDBJ whole genome shotgun (WGS) entry which is preliminary data.</text>
</comment>
<evidence type="ECO:0000313" key="1">
    <source>
        <dbReference type="EMBL" id="MFH8134263.1"/>
    </source>
</evidence>
<proteinExistence type="predicted"/>
<protein>
    <recommendedName>
        <fullName evidence="3">C-type lysozyme inhibitor domain-containing protein</fullName>
    </recommendedName>
</protein>
<dbReference type="EMBL" id="JBGFSN010000004">
    <property type="protein sequence ID" value="MFH8134263.1"/>
    <property type="molecule type" value="Genomic_DNA"/>
</dbReference>